<evidence type="ECO:0000313" key="3">
    <source>
        <dbReference type="Proteomes" id="UP000270299"/>
    </source>
</evidence>
<dbReference type="PANTHER" id="PTHR12993:SF11">
    <property type="entry name" value="N-ACETYLGLUCOSAMINYL-PHOSPHATIDYLINOSITOL DE-N-ACETYLASE"/>
    <property type="match status" value="1"/>
</dbReference>
<dbReference type="GO" id="GO:0016137">
    <property type="term" value="P:glycoside metabolic process"/>
    <property type="evidence" value="ECO:0007669"/>
    <property type="project" value="UniProtKB-ARBA"/>
</dbReference>
<evidence type="ECO:0000256" key="1">
    <source>
        <dbReference type="ARBA" id="ARBA00022833"/>
    </source>
</evidence>
<dbReference type="GO" id="GO:0016811">
    <property type="term" value="F:hydrolase activity, acting on carbon-nitrogen (but not peptide) bonds, in linear amides"/>
    <property type="evidence" value="ECO:0007669"/>
    <property type="project" value="TreeGrafter"/>
</dbReference>
<dbReference type="Pfam" id="PF02585">
    <property type="entry name" value="PIG-L"/>
    <property type="match status" value="1"/>
</dbReference>
<gene>
    <name evidence="2" type="ORF">D9V29_13915</name>
</gene>
<comment type="caution">
    <text evidence="2">The sequence shown here is derived from an EMBL/GenBank/DDBJ whole genome shotgun (WGS) entry which is preliminary data.</text>
</comment>
<keyword evidence="3" id="KW-1185">Reference proteome</keyword>
<dbReference type="PANTHER" id="PTHR12993">
    <property type="entry name" value="N-ACETYLGLUCOSAMINYL-PHOSPHATIDYLINOSITOL DE-N-ACETYLASE-RELATED"/>
    <property type="match status" value="1"/>
</dbReference>
<dbReference type="SUPFAM" id="SSF102588">
    <property type="entry name" value="LmbE-like"/>
    <property type="match status" value="1"/>
</dbReference>
<evidence type="ECO:0000313" key="2">
    <source>
        <dbReference type="EMBL" id="RLP68322.1"/>
    </source>
</evidence>
<dbReference type="InterPro" id="IPR024078">
    <property type="entry name" value="LmbE-like_dom_sf"/>
</dbReference>
<organism evidence="2 3">
    <name type="scientific">Mycetocola manganoxydans</name>
    <dbReference type="NCBI Taxonomy" id="699879"/>
    <lineage>
        <taxon>Bacteria</taxon>
        <taxon>Bacillati</taxon>
        <taxon>Actinomycetota</taxon>
        <taxon>Actinomycetes</taxon>
        <taxon>Micrococcales</taxon>
        <taxon>Microbacteriaceae</taxon>
        <taxon>Mycetocola</taxon>
    </lineage>
</organism>
<dbReference type="RefSeq" id="WP_121673933.1">
    <property type="nucleotide sequence ID" value="NZ_BMXM01000003.1"/>
</dbReference>
<keyword evidence="1" id="KW-0862">Zinc</keyword>
<name>A0A3L6ZMT7_9MICO</name>
<proteinExistence type="predicted"/>
<dbReference type="EMBL" id="RCUV01000021">
    <property type="protein sequence ID" value="RLP68322.1"/>
    <property type="molecule type" value="Genomic_DNA"/>
</dbReference>
<reference evidence="2 3" key="1">
    <citation type="submission" date="2018-10" db="EMBL/GenBank/DDBJ databases">
        <authorList>
            <person name="Li J."/>
        </authorList>
    </citation>
    <scope>NUCLEOTIDE SEQUENCE [LARGE SCALE GENOMIC DNA]</scope>
    <source>
        <strain evidence="2 3">CCTCC AB209002</strain>
    </source>
</reference>
<accession>A0A3L6ZMT7</accession>
<dbReference type="Proteomes" id="UP000270299">
    <property type="component" value="Unassembled WGS sequence"/>
</dbReference>
<dbReference type="InterPro" id="IPR003737">
    <property type="entry name" value="GlcNAc_PI_deacetylase-related"/>
</dbReference>
<protein>
    <submittedName>
        <fullName evidence="2">GlcNAc-PI de-N-acetylase</fullName>
    </submittedName>
</protein>
<dbReference type="AlphaFoldDB" id="A0A3L6ZMT7"/>
<dbReference type="OrthoDB" id="158614at2"/>
<sequence>MTDIFDGVDSVLFAHAHPDDETLASGALIADLVSRGMRVTLLTASRGERGEIVAGALPANTDADALTRAREAELAGAVATLGISAQYWLGLGPARAPGLTPRRYRDSGMEWIRPGLAGPAGDADADALSVAPLAEVVDDVAALIAAERPSLVISYDSGGGYGHPDHVRIRDAALAASVAAGVAFAELLEAPAADASWFSLTEHQPVVVAALKCHASQLTVVGDDVVHSGGQREPIGTDVGLRLVTTATAAVAAADRATESQDLLAPLR</sequence>
<dbReference type="Gene3D" id="3.40.50.10320">
    <property type="entry name" value="LmbE-like"/>
    <property type="match status" value="1"/>
</dbReference>